<sequence length="89" mass="9927">MAQAVRVLLNDRKQSQDYLAESTGISLSTLKRRMSNASSFTIDELFEIADHFDVSVNAVLGCSAVDVAPPRRDSHCEKCRPWPVTDCQK</sequence>
<dbReference type="RefSeq" id="WP_166292010.1">
    <property type="nucleotide sequence ID" value="NZ_CP049863.1"/>
</dbReference>
<organism evidence="2 3">
    <name type="scientific">Leucobacter viscericola</name>
    <dbReference type="NCBI Taxonomy" id="2714935"/>
    <lineage>
        <taxon>Bacteria</taxon>
        <taxon>Bacillati</taxon>
        <taxon>Actinomycetota</taxon>
        <taxon>Actinomycetes</taxon>
        <taxon>Micrococcales</taxon>
        <taxon>Microbacteriaceae</taxon>
        <taxon>Leucobacter</taxon>
    </lineage>
</organism>
<dbReference type="SMART" id="SM00530">
    <property type="entry name" value="HTH_XRE"/>
    <property type="match status" value="1"/>
</dbReference>
<dbReference type="KEGG" id="lvi:G7068_11010"/>
<accession>A0A6G7XGH9</accession>
<feature type="domain" description="HTH cro/C1-type" evidence="1">
    <location>
        <begin position="5"/>
        <end position="59"/>
    </location>
</feature>
<evidence type="ECO:0000313" key="3">
    <source>
        <dbReference type="Proteomes" id="UP000502677"/>
    </source>
</evidence>
<evidence type="ECO:0000259" key="1">
    <source>
        <dbReference type="PROSITE" id="PS50943"/>
    </source>
</evidence>
<gene>
    <name evidence="2" type="ORF">G7068_11010</name>
</gene>
<proteinExistence type="predicted"/>
<dbReference type="PROSITE" id="PS50943">
    <property type="entry name" value="HTH_CROC1"/>
    <property type="match status" value="1"/>
</dbReference>
<protein>
    <submittedName>
        <fullName evidence="2">Helix-turn-helix transcriptional regulator</fullName>
    </submittedName>
</protein>
<dbReference type="Gene3D" id="1.10.260.40">
    <property type="entry name" value="lambda repressor-like DNA-binding domains"/>
    <property type="match status" value="1"/>
</dbReference>
<dbReference type="EMBL" id="CP049863">
    <property type="protein sequence ID" value="QIK63665.1"/>
    <property type="molecule type" value="Genomic_DNA"/>
</dbReference>
<name>A0A6G7XGH9_9MICO</name>
<reference evidence="2 3" key="1">
    <citation type="submission" date="2020-03" db="EMBL/GenBank/DDBJ databases">
        <title>Leucobacter sp. nov., isolated from beetles.</title>
        <authorList>
            <person name="Hyun D.-W."/>
            <person name="Bae J.-W."/>
        </authorList>
    </citation>
    <scope>NUCLEOTIDE SEQUENCE [LARGE SCALE GENOMIC DNA]</scope>
    <source>
        <strain evidence="2 3">HDW9C</strain>
    </source>
</reference>
<keyword evidence="3" id="KW-1185">Reference proteome</keyword>
<dbReference type="AlphaFoldDB" id="A0A6G7XGH9"/>
<dbReference type="CDD" id="cd00093">
    <property type="entry name" value="HTH_XRE"/>
    <property type="match status" value="1"/>
</dbReference>
<evidence type="ECO:0000313" key="2">
    <source>
        <dbReference type="EMBL" id="QIK63665.1"/>
    </source>
</evidence>
<dbReference type="InterPro" id="IPR010982">
    <property type="entry name" value="Lambda_DNA-bd_dom_sf"/>
</dbReference>
<dbReference type="GO" id="GO:0003677">
    <property type="term" value="F:DNA binding"/>
    <property type="evidence" value="ECO:0007669"/>
    <property type="project" value="InterPro"/>
</dbReference>
<dbReference type="InterPro" id="IPR001387">
    <property type="entry name" value="Cro/C1-type_HTH"/>
</dbReference>
<dbReference type="Proteomes" id="UP000502677">
    <property type="component" value="Chromosome"/>
</dbReference>
<dbReference type="Pfam" id="PF01381">
    <property type="entry name" value="HTH_3"/>
    <property type="match status" value="1"/>
</dbReference>
<dbReference type="SUPFAM" id="SSF47413">
    <property type="entry name" value="lambda repressor-like DNA-binding domains"/>
    <property type="match status" value="1"/>
</dbReference>